<protein>
    <recommendedName>
        <fullName evidence="1">Dienelactone hydrolase domain-containing protein</fullName>
    </recommendedName>
</protein>
<dbReference type="PANTHER" id="PTHR17630">
    <property type="entry name" value="DIENELACTONE HYDROLASE"/>
    <property type="match status" value="1"/>
</dbReference>
<comment type="caution">
    <text evidence="2">The sequence shown here is derived from an EMBL/GenBank/DDBJ whole genome shotgun (WGS) entry which is preliminary data.</text>
</comment>
<reference evidence="2" key="2">
    <citation type="submission" date="2021-10" db="EMBL/GenBank/DDBJ databases">
        <title>Phylogenomics reveals ancestral predisposition of the termite-cultivated fungus Termitomyces towards a domesticated lifestyle.</title>
        <authorList>
            <person name="Auxier B."/>
            <person name="Grum-Grzhimaylo A."/>
            <person name="Cardenas M.E."/>
            <person name="Lodge J.D."/>
            <person name="Laessoe T."/>
            <person name="Pedersen O."/>
            <person name="Smith M.E."/>
            <person name="Kuyper T.W."/>
            <person name="Franco-Molano E.A."/>
            <person name="Baroni T.J."/>
            <person name="Aanen D.K."/>
        </authorList>
    </citation>
    <scope>NUCLEOTIDE SEQUENCE</scope>
    <source>
        <strain evidence="2">D49</strain>
    </source>
</reference>
<gene>
    <name evidence="2" type="ORF">H0H81_009774</name>
</gene>
<proteinExistence type="predicted"/>
<accession>A0A9P7GI95</accession>
<evidence type="ECO:0000259" key="1">
    <source>
        <dbReference type="Pfam" id="PF01738"/>
    </source>
</evidence>
<dbReference type="SUPFAM" id="SSF53474">
    <property type="entry name" value="alpha/beta-Hydrolases"/>
    <property type="match status" value="1"/>
</dbReference>
<organism evidence="2 3">
    <name type="scientific">Sphagnurus paluster</name>
    <dbReference type="NCBI Taxonomy" id="117069"/>
    <lineage>
        <taxon>Eukaryota</taxon>
        <taxon>Fungi</taxon>
        <taxon>Dikarya</taxon>
        <taxon>Basidiomycota</taxon>
        <taxon>Agaricomycotina</taxon>
        <taxon>Agaricomycetes</taxon>
        <taxon>Agaricomycetidae</taxon>
        <taxon>Agaricales</taxon>
        <taxon>Tricholomatineae</taxon>
        <taxon>Lyophyllaceae</taxon>
        <taxon>Sphagnurus</taxon>
    </lineage>
</organism>
<dbReference type="Gene3D" id="3.40.50.1820">
    <property type="entry name" value="alpha/beta hydrolase"/>
    <property type="match status" value="1"/>
</dbReference>
<dbReference type="Proteomes" id="UP000717328">
    <property type="component" value="Unassembled WGS sequence"/>
</dbReference>
<evidence type="ECO:0000313" key="2">
    <source>
        <dbReference type="EMBL" id="KAG5651122.1"/>
    </source>
</evidence>
<dbReference type="InterPro" id="IPR029058">
    <property type="entry name" value="AB_hydrolase_fold"/>
</dbReference>
<dbReference type="OrthoDB" id="17560at2759"/>
<dbReference type="GO" id="GO:0016787">
    <property type="term" value="F:hydrolase activity"/>
    <property type="evidence" value="ECO:0007669"/>
    <property type="project" value="InterPro"/>
</dbReference>
<dbReference type="PANTHER" id="PTHR17630:SF44">
    <property type="entry name" value="PROTEIN AIM2"/>
    <property type="match status" value="1"/>
</dbReference>
<evidence type="ECO:0000313" key="3">
    <source>
        <dbReference type="Proteomes" id="UP000717328"/>
    </source>
</evidence>
<feature type="domain" description="Dienelactone hydrolase" evidence="1">
    <location>
        <begin position="165"/>
        <end position="276"/>
    </location>
</feature>
<dbReference type="Pfam" id="PF01738">
    <property type="entry name" value="DLH"/>
    <property type="match status" value="1"/>
</dbReference>
<dbReference type="InterPro" id="IPR002925">
    <property type="entry name" value="Dienelactn_hydro"/>
</dbReference>
<name>A0A9P7GI95_9AGAR</name>
<dbReference type="EMBL" id="JABCKI010000294">
    <property type="protein sequence ID" value="KAG5651122.1"/>
    <property type="molecule type" value="Genomic_DNA"/>
</dbReference>
<keyword evidence="3" id="KW-1185">Reference proteome</keyword>
<dbReference type="AlphaFoldDB" id="A0A9P7GI95"/>
<reference evidence="2" key="1">
    <citation type="submission" date="2021-02" db="EMBL/GenBank/DDBJ databases">
        <authorList>
            <person name="Nieuwenhuis M."/>
            <person name="Van De Peppel L.J.J."/>
        </authorList>
    </citation>
    <scope>NUCLEOTIDE SEQUENCE</scope>
    <source>
        <strain evidence="2">D49</strain>
    </source>
</reference>
<sequence>MSVCKGCISGVRHEGAPEGKWEEIGGVRCYVATPRVDYPKDKAVLFLTDIFGVDLPNARNTLSRVQWVDWLQTIIPDYLNGDPIPADALLQPGAPGSFDTEGCFAKHSLAVTRPPLDKVIAALKEEGVTTFAATGYCLGGTPSPCADSFARRGLIVPASRLLARYVFDLAFEGIIKAAAASHPSLLQIPADLEKYASTAKAPLLINSCTFDPVFPLEAQATADEILAGGRFVPGYAREHWEGCSHGFAVRGDLSDPKVKAGKEGAFRATVEWFLKYL</sequence>